<organism evidence="2">
    <name type="scientific">marine sediment metagenome</name>
    <dbReference type="NCBI Taxonomy" id="412755"/>
    <lineage>
        <taxon>unclassified sequences</taxon>
        <taxon>metagenomes</taxon>
        <taxon>ecological metagenomes</taxon>
    </lineage>
</organism>
<name>A0A0F9S4L8_9ZZZZ</name>
<feature type="domain" description="Glyoxalase/fosfomycin resistance/dioxygenase" evidence="1">
    <location>
        <begin position="8"/>
        <end position="133"/>
    </location>
</feature>
<dbReference type="PANTHER" id="PTHR33990:SF1">
    <property type="entry name" value="PROTEIN YJDN"/>
    <property type="match status" value="1"/>
</dbReference>
<reference evidence="2" key="1">
    <citation type="journal article" date="2015" name="Nature">
        <title>Complex archaea that bridge the gap between prokaryotes and eukaryotes.</title>
        <authorList>
            <person name="Spang A."/>
            <person name="Saw J.H."/>
            <person name="Jorgensen S.L."/>
            <person name="Zaremba-Niedzwiedzka K."/>
            <person name="Martijn J."/>
            <person name="Lind A.E."/>
            <person name="van Eijk R."/>
            <person name="Schleper C."/>
            <person name="Guy L."/>
            <person name="Ettema T.J."/>
        </authorList>
    </citation>
    <scope>NUCLEOTIDE SEQUENCE</scope>
</reference>
<evidence type="ECO:0000313" key="2">
    <source>
        <dbReference type="EMBL" id="KKN57227.1"/>
    </source>
</evidence>
<accession>A0A0F9S4L8</accession>
<dbReference type="Gene3D" id="3.10.180.10">
    <property type="entry name" value="2,3-Dihydroxybiphenyl 1,2-Dioxygenase, domain 1"/>
    <property type="match status" value="1"/>
</dbReference>
<gene>
    <name evidence="2" type="ORF">LCGC14_0564400</name>
</gene>
<dbReference type="Pfam" id="PF00903">
    <property type="entry name" value="Glyoxalase"/>
    <property type="match status" value="1"/>
</dbReference>
<dbReference type="PANTHER" id="PTHR33990">
    <property type="entry name" value="PROTEIN YJDN-RELATED"/>
    <property type="match status" value="1"/>
</dbReference>
<dbReference type="EMBL" id="LAZR01000813">
    <property type="protein sequence ID" value="KKN57227.1"/>
    <property type="molecule type" value="Genomic_DNA"/>
</dbReference>
<proteinExistence type="predicted"/>
<dbReference type="InterPro" id="IPR029068">
    <property type="entry name" value="Glyas_Bleomycin-R_OHBP_Dase"/>
</dbReference>
<dbReference type="SUPFAM" id="SSF54593">
    <property type="entry name" value="Glyoxalase/Bleomycin resistance protein/Dihydroxybiphenyl dioxygenase"/>
    <property type="match status" value="1"/>
</dbReference>
<dbReference type="AlphaFoldDB" id="A0A0F9S4L8"/>
<comment type="caution">
    <text evidence="2">The sequence shown here is derived from an EMBL/GenBank/DDBJ whole genome shotgun (WGS) entry which is preliminary data.</text>
</comment>
<sequence>MVTITPYLFVNNGKKAIDLYKDLFGAKQVDHMPFSKEIGAQFGFPDDFDYDNSTLHAELDIRGAVIMLSDNPMNKIGSGKVQVLIILDSKKDLDEIYEKVKEKEFEILMDLQKTFLGSWFLVFEDSEGIGWQLAFKEEE</sequence>
<evidence type="ECO:0000259" key="1">
    <source>
        <dbReference type="Pfam" id="PF00903"/>
    </source>
</evidence>
<protein>
    <recommendedName>
        <fullName evidence="1">Glyoxalase/fosfomycin resistance/dioxygenase domain-containing protein</fullName>
    </recommendedName>
</protein>
<dbReference type="InterPro" id="IPR004360">
    <property type="entry name" value="Glyas_Fos-R_dOase_dom"/>
</dbReference>